<dbReference type="AlphaFoldDB" id="A0A7Y0L9J1"/>
<gene>
    <name evidence="1" type="ORF">HII17_00135</name>
</gene>
<dbReference type="EMBL" id="JABBXH010000001">
    <property type="protein sequence ID" value="NMP29952.1"/>
    <property type="molecule type" value="Genomic_DNA"/>
</dbReference>
<dbReference type="Proteomes" id="UP000568664">
    <property type="component" value="Unassembled WGS sequence"/>
</dbReference>
<dbReference type="PANTHER" id="PTHR41729:SF1">
    <property type="entry name" value="GLUTAMYL-TRNA SYNTHETASE"/>
    <property type="match status" value="1"/>
</dbReference>
<protein>
    <submittedName>
        <fullName evidence="1">DUF4202 domain-containing protein</fullName>
    </submittedName>
</protein>
<name>A0A7Y0L9J1_9GAMM</name>
<comment type="caution">
    <text evidence="1">The sequence shown here is derived from an EMBL/GenBank/DDBJ whole genome shotgun (WGS) entry which is preliminary data.</text>
</comment>
<dbReference type="InterPro" id="IPR025255">
    <property type="entry name" value="DUF4202"/>
</dbReference>
<organism evidence="1 2">
    <name type="scientific">Thalassotalea algicola</name>
    <dbReference type="NCBI Taxonomy" id="2716224"/>
    <lineage>
        <taxon>Bacteria</taxon>
        <taxon>Pseudomonadati</taxon>
        <taxon>Pseudomonadota</taxon>
        <taxon>Gammaproteobacteria</taxon>
        <taxon>Alteromonadales</taxon>
        <taxon>Colwelliaceae</taxon>
        <taxon>Thalassotalea</taxon>
    </lineage>
</organism>
<dbReference type="RefSeq" id="WP_169073308.1">
    <property type="nucleotide sequence ID" value="NZ_JABBXH010000001.1"/>
</dbReference>
<sequence length="194" mass="21899">MSTTFEQVIAQIDAINSQDPNNEIVEGKSIAKELIYGQRMTSCVNEFWPDASEYLQIAVRAQHIKRWAIARSEYPQGKVGYLKWRKALGQMHAQTAADIMLEKGYSESEAEQTASIIRKEKLKSNPESQALEDVACIVFLCHYFEPFAAKHSDEKIISIVKKTWSKMSEKAQGIALTLTLPNHLAKLVQKALND</sequence>
<keyword evidence="2" id="KW-1185">Reference proteome</keyword>
<dbReference type="PANTHER" id="PTHR41729">
    <property type="entry name" value="GLUTAMYL-TRNA SYNTHETASE"/>
    <property type="match status" value="1"/>
</dbReference>
<accession>A0A7Y0L9J1</accession>
<reference evidence="1 2" key="1">
    <citation type="submission" date="2020-04" db="EMBL/GenBank/DDBJ databases">
        <title>Thalassotalea sp. M1531, isolated from the surface of marine red alga.</title>
        <authorList>
            <person name="Pang L."/>
            <person name="Lu D.-C."/>
        </authorList>
    </citation>
    <scope>NUCLEOTIDE SEQUENCE [LARGE SCALE GENOMIC DNA]</scope>
    <source>
        <strain evidence="1 2">M1531</strain>
    </source>
</reference>
<proteinExistence type="predicted"/>
<dbReference type="Pfam" id="PF13875">
    <property type="entry name" value="DUF4202"/>
    <property type="match status" value="1"/>
</dbReference>
<evidence type="ECO:0000313" key="2">
    <source>
        <dbReference type="Proteomes" id="UP000568664"/>
    </source>
</evidence>
<evidence type="ECO:0000313" key="1">
    <source>
        <dbReference type="EMBL" id="NMP29952.1"/>
    </source>
</evidence>